<accession>A0ACB8TPP1</accession>
<dbReference type="EMBL" id="MU274949">
    <property type="protein sequence ID" value="KAI0083995.1"/>
    <property type="molecule type" value="Genomic_DNA"/>
</dbReference>
<gene>
    <name evidence="1" type="ORF">BDY19DRAFT_601237</name>
</gene>
<protein>
    <submittedName>
        <fullName evidence="1">Uncharacterized protein</fullName>
    </submittedName>
</protein>
<comment type="caution">
    <text evidence="1">The sequence shown here is derived from an EMBL/GenBank/DDBJ whole genome shotgun (WGS) entry which is preliminary data.</text>
</comment>
<evidence type="ECO:0000313" key="2">
    <source>
        <dbReference type="Proteomes" id="UP001055072"/>
    </source>
</evidence>
<dbReference type="Proteomes" id="UP001055072">
    <property type="component" value="Unassembled WGS sequence"/>
</dbReference>
<proteinExistence type="predicted"/>
<evidence type="ECO:0000313" key="1">
    <source>
        <dbReference type="EMBL" id="KAI0083995.1"/>
    </source>
</evidence>
<name>A0ACB8TPP1_9APHY</name>
<keyword evidence="2" id="KW-1185">Reference proteome</keyword>
<reference evidence="1" key="1">
    <citation type="journal article" date="2021" name="Environ. Microbiol.">
        <title>Gene family expansions and transcriptome signatures uncover fungal adaptations to wood decay.</title>
        <authorList>
            <person name="Hage H."/>
            <person name="Miyauchi S."/>
            <person name="Viragh M."/>
            <person name="Drula E."/>
            <person name="Min B."/>
            <person name="Chaduli D."/>
            <person name="Navarro D."/>
            <person name="Favel A."/>
            <person name="Norest M."/>
            <person name="Lesage-Meessen L."/>
            <person name="Balint B."/>
            <person name="Merenyi Z."/>
            <person name="de Eugenio L."/>
            <person name="Morin E."/>
            <person name="Martinez A.T."/>
            <person name="Baldrian P."/>
            <person name="Stursova M."/>
            <person name="Martinez M.J."/>
            <person name="Novotny C."/>
            <person name="Magnuson J.K."/>
            <person name="Spatafora J.W."/>
            <person name="Maurice S."/>
            <person name="Pangilinan J."/>
            <person name="Andreopoulos W."/>
            <person name="LaButti K."/>
            <person name="Hundley H."/>
            <person name="Na H."/>
            <person name="Kuo A."/>
            <person name="Barry K."/>
            <person name="Lipzen A."/>
            <person name="Henrissat B."/>
            <person name="Riley R."/>
            <person name="Ahrendt S."/>
            <person name="Nagy L.G."/>
            <person name="Grigoriev I.V."/>
            <person name="Martin F."/>
            <person name="Rosso M.N."/>
        </authorList>
    </citation>
    <scope>NUCLEOTIDE SEQUENCE</scope>
    <source>
        <strain evidence="1">CBS 384.51</strain>
    </source>
</reference>
<sequence>MISTSQSSIENSKSSPISVTPHSGVVRRGGIRAHRKNVRPRPASAGHCHPEKTEDKPKHPLLRRRSSSCTNLNWFKNGLEWQTVESSEHLARSNSYKSVTSGGPILDIRHDCVKSNSPTIVHQPRPFVAAPLSAEVMKVEQSGDIAKPEDVIKRLDTETTQQTTSSSEVAHTAQPKERSRLSVLIPGS</sequence>
<organism evidence="1 2">
    <name type="scientific">Irpex rosettiformis</name>
    <dbReference type="NCBI Taxonomy" id="378272"/>
    <lineage>
        <taxon>Eukaryota</taxon>
        <taxon>Fungi</taxon>
        <taxon>Dikarya</taxon>
        <taxon>Basidiomycota</taxon>
        <taxon>Agaricomycotina</taxon>
        <taxon>Agaricomycetes</taxon>
        <taxon>Polyporales</taxon>
        <taxon>Irpicaceae</taxon>
        <taxon>Irpex</taxon>
    </lineage>
</organism>